<evidence type="ECO:0000313" key="2">
    <source>
        <dbReference type="EMBL" id="QNN56076.1"/>
    </source>
</evidence>
<keyword evidence="3" id="KW-1185">Reference proteome</keyword>
<dbReference type="RefSeq" id="WP_187596346.1">
    <property type="nucleotide sequence ID" value="NZ_CP060714.1"/>
</dbReference>
<feature type="transmembrane region" description="Helical" evidence="1">
    <location>
        <begin position="6"/>
        <end position="26"/>
    </location>
</feature>
<reference evidence="2 3" key="1">
    <citation type="submission" date="2020-08" db="EMBL/GenBank/DDBJ databases">
        <title>Genome sequence of Diaphorobacter ruginosibacter DSM 27467T.</title>
        <authorList>
            <person name="Hyun D.-W."/>
            <person name="Bae J.-W."/>
        </authorList>
    </citation>
    <scope>NUCLEOTIDE SEQUENCE [LARGE SCALE GENOMIC DNA]</scope>
    <source>
        <strain evidence="2 3">DSM 27467</strain>
    </source>
</reference>
<gene>
    <name evidence="2" type="primary">ccoS</name>
    <name evidence="2" type="ORF">H9K76_16010</name>
</gene>
<dbReference type="InterPro" id="IPR004714">
    <property type="entry name" value="Cyt_oxidase_maturation_cbb3"/>
</dbReference>
<dbReference type="Proteomes" id="UP000515811">
    <property type="component" value="Chromosome"/>
</dbReference>
<sequence length="45" mass="5207">MDILYLLIPLSVVLVLFVLAGLWWAVYRGQFENVDQEAERILKDG</sequence>
<evidence type="ECO:0000313" key="3">
    <source>
        <dbReference type="Proteomes" id="UP000515811"/>
    </source>
</evidence>
<dbReference type="Pfam" id="PF03597">
    <property type="entry name" value="FixS"/>
    <property type="match status" value="1"/>
</dbReference>
<dbReference type="PANTHER" id="PTHR41532">
    <property type="entry name" value="FIXS PROTEIN"/>
    <property type="match status" value="1"/>
</dbReference>
<proteinExistence type="predicted"/>
<keyword evidence="1" id="KW-0812">Transmembrane</keyword>
<accession>A0A7G9RKF1</accession>
<protein>
    <submittedName>
        <fullName evidence="2">Cbb3-type cytochrome oxidase assembly protein CcoS</fullName>
    </submittedName>
</protein>
<name>A0A7G9RKF1_9BURK</name>
<organism evidence="2 3">
    <name type="scientific">Diaphorobacter ruginosibacter</name>
    <dbReference type="NCBI Taxonomy" id="1715720"/>
    <lineage>
        <taxon>Bacteria</taxon>
        <taxon>Pseudomonadati</taxon>
        <taxon>Pseudomonadota</taxon>
        <taxon>Betaproteobacteria</taxon>
        <taxon>Burkholderiales</taxon>
        <taxon>Comamonadaceae</taxon>
        <taxon>Diaphorobacter</taxon>
    </lineage>
</organism>
<dbReference type="NCBIfam" id="TIGR00847">
    <property type="entry name" value="ccoS"/>
    <property type="match status" value="1"/>
</dbReference>
<keyword evidence="1" id="KW-1133">Transmembrane helix</keyword>
<dbReference type="EMBL" id="CP060714">
    <property type="protein sequence ID" value="QNN56076.1"/>
    <property type="molecule type" value="Genomic_DNA"/>
</dbReference>
<dbReference type="AlphaFoldDB" id="A0A7G9RKF1"/>
<dbReference type="KEGG" id="drg:H9K76_16010"/>
<dbReference type="PANTHER" id="PTHR41532:SF1">
    <property type="entry name" value="FIXS PROTEIN"/>
    <property type="match status" value="1"/>
</dbReference>
<evidence type="ECO:0000256" key="1">
    <source>
        <dbReference type="SAM" id="Phobius"/>
    </source>
</evidence>
<keyword evidence="1" id="KW-0472">Membrane</keyword>